<dbReference type="CTD" id="190080"/>
<protein>
    <submittedName>
        <fullName evidence="1">SKN-1 Dependent Zygotic transcript</fullName>
    </submittedName>
</protein>
<dbReference type="Proteomes" id="UP000001940">
    <property type="component" value="Chromosome II"/>
</dbReference>
<dbReference type="eggNOG" id="ENOG502TJ0W">
    <property type="taxonomic scope" value="Eukaryota"/>
</dbReference>
<evidence type="ECO:0000313" key="1">
    <source>
        <dbReference type="EMBL" id="CCD64716.2"/>
    </source>
</evidence>
<evidence type="ECO:0000313" key="2">
    <source>
        <dbReference type="Proteomes" id="UP000001940"/>
    </source>
</evidence>
<name>Q9N4U8_CAEEL</name>
<dbReference type="UCSC" id="Y49F6B.5">
    <property type="organism name" value="c. elegans"/>
</dbReference>
<dbReference type="AGR" id="WB:WBGene00021717"/>
<proteinExistence type="predicted"/>
<dbReference type="GeneID" id="190080"/>
<evidence type="ECO:0000313" key="3">
    <source>
        <dbReference type="WormBase" id="Y49F6B.5"/>
    </source>
</evidence>
<dbReference type="FunCoup" id="Q9N4U8">
    <property type="interactions" value="311"/>
</dbReference>
<dbReference type="AlphaFoldDB" id="Q9N4U8"/>
<dbReference type="KEGG" id="cel:CELE_Y49F6B.5"/>
<sequence length="189" mass="21671">MILPTSVEFFLPNFSKSSEKIEKTAVELTTDLAKKEVLKFLPIRIRQHLQLCSNCSNLKRLDSTTPYQLETCSVGKNLIELDFFGCSWSFGGKGKVTLRFGGGLRKELDLKIPKEESMRRILKFYLTRKGTIVKKLWIKDQESVKLLASMGVFNKFNVSNQEGVLLENLEDLDDFTLSKITWKLVDPRC</sequence>
<dbReference type="EMBL" id="BX284602">
    <property type="protein sequence ID" value="CCD64716.2"/>
    <property type="molecule type" value="Genomic_DNA"/>
</dbReference>
<keyword evidence="2" id="KW-1185">Reference proteome</keyword>
<dbReference type="Bgee" id="WBGene00021717">
    <property type="expression patterns" value="Expressed in embryo and 1 other cell type or tissue"/>
</dbReference>
<dbReference type="HOGENOM" id="CLU_1429253_0_0_1"/>
<dbReference type="InParanoid" id="Q9N4U8"/>
<organism evidence="1 2">
    <name type="scientific">Caenorhabditis elegans</name>
    <dbReference type="NCBI Taxonomy" id="6239"/>
    <lineage>
        <taxon>Eukaryota</taxon>
        <taxon>Metazoa</taxon>
        <taxon>Ecdysozoa</taxon>
        <taxon>Nematoda</taxon>
        <taxon>Chromadorea</taxon>
        <taxon>Rhabditida</taxon>
        <taxon>Rhabditina</taxon>
        <taxon>Rhabditomorpha</taxon>
        <taxon>Rhabditoidea</taxon>
        <taxon>Rhabditidae</taxon>
        <taxon>Peloderinae</taxon>
        <taxon>Caenorhabditis</taxon>
    </lineage>
</organism>
<gene>
    <name evidence="1 3" type="primary">sdz-32</name>
    <name evidence="1" type="ORF">CELE_Y49F6B.5</name>
    <name evidence="3" type="ORF">Y49F6B.5</name>
</gene>
<dbReference type="PaxDb" id="6239-Y49F6B.5"/>
<dbReference type="OrthoDB" id="5814840at2759"/>
<dbReference type="WormBase" id="Y49F6B.5">
    <property type="protein sequence ID" value="CE22259"/>
    <property type="gene ID" value="WBGene00021717"/>
    <property type="gene designation" value="sdz-32"/>
</dbReference>
<accession>Q9N4U8</accession>
<reference evidence="1 2" key="1">
    <citation type="journal article" date="1998" name="Science">
        <title>Genome sequence of the nematode C. elegans: a platform for investigating biology.</title>
        <authorList>
            <consortium name="The C. elegans sequencing consortium"/>
            <person name="Sulson J.E."/>
            <person name="Waterston R."/>
        </authorList>
    </citation>
    <scope>NUCLEOTIDE SEQUENCE [LARGE SCALE GENOMIC DNA]</scope>
    <source>
        <strain evidence="1 2">Bristol N2</strain>
    </source>
</reference>
<dbReference type="RefSeq" id="NP_001364706.1">
    <property type="nucleotide sequence ID" value="NM_001377763.2"/>
</dbReference>